<dbReference type="InterPro" id="IPR006963">
    <property type="entry name" value="Mopterin_OxRdtase_4Fe-4S_dom"/>
</dbReference>
<dbReference type="PROSITE" id="PS51085">
    <property type="entry name" value="2FE2S_FER_2"/>
    <property type="match status" value="1"/>
</dbReference>
<evidence type="ECO:0000256" key="2">
    <source>
        <dbReference type="ARBA" id="ARBA00001966"/>
    </source>
</evidence>
<dbReference type="PANTHER" id="PTHR43105:SF14">
    <property type="entry name" value="FORMATE DEHYDROGENASE H"/>
    <property type="match status" value="1"/>
</dbReference>
<comment type="cofactor">
    <cofactor evidence="16">
        <name>[2Fe-2S] cluster</name>
        <dbReference type="ChEBI" id="CHEBI:190135"/>
    </cofactor>
</comment>
<dbReference type="AlphaFoldDB" id="A0A841JSQ3"/>
<feature type="compositionally biased region" description="Basic and acidic residues" evidence="20">
    <location>
        <begin position="10"/>
        <end position="24"/>
    </location>
</feature>
<keyword evidence="14" id="KW-0411">Iron-sulfur</keyword>
<dbReference type="FunFam" id="2.20.25.90:FF:000001">
    <property type="entry name" value="Formate dehydrogenase subunit alpha"/>
    <property type="match status" value="1"/>
</dbReference>
<keyword evidence="12 25" id="KW-0560">Oxidoreductase</keyword>
<evidence type="ECO:0000256" key="15">
    <source>
        <dbReference type="ARBA" id="ARBA00023063"/>
    </source>
</evidence>
<dbReference type="Gene3D" id="2.20.25.90">
    <property type="entry name" value="ADC-like domains"/>
    <property type="match status" value="1"/>
</dbReference>
<dbReference type="CDD" id="cd02753">
    <property type="entry name" value="MopB_Formate-Dh-H"/>
    <property type="match status" value="1"/>
</dbReference>
<accession>A0A841JSQ3</accession>
<evidence type="ECO:0000256" key="1">
    <source>
        <dbReference type="ARBA" id="ARBA00001942"/>
    </source>
</evidence>
<dbReference type="SUPFAM" id="SSF54862">
    <property type="entry name" value="4Fe-4S ferredoxins"/>
    <property type="match status" value="1"/>
</dbReference>
<dbReference type="Pfam" id="PF13510">
    <property type="entry name" value="Fer2_4"/>
    <property type="match status" value="1"/>
</dbReference>
<comment type="caution">
    <text evidence="25">The sequence shown here is derived from an EMBL/GenBank/DDBJ whole genome shotgun (WGS) entry which is preliminary data.</text>
</comment>
<evidence type="ECO:0000256" key="20">
    <source>
        <dbReference type="SAM" id="MobiDB-lite"/>
    </source>
</evidence>
<keyword evidence="13" id="KW-0408">Iron</keyword>
<comment type="cofactor">
    <cofactor evidence="2">
        <name>[4Fe-4S] cluster</name>
        <dbReference type="ChEBI" id="CHEBI:49883"/>
    </cofactor>
</comment>
<dbReference type="GO" id="GO:0022904">
    <property type="term" value="P:respiratory electron transport chain"/>
    <property type="evidence" value="ECO:0007669"/>
    <property type="project" value="TreeGrafter"/>
</dbReference>
<keyword evidence="4" id="KW-0004">4Fe-4S</keyword>
<dbReference type="Gene3D" id="3.40.50.740">
    <property type="match status" value="1"/>
</dbReference>
<dbReference type="InterPro" id="IPR027467">
    <property type="entry name" value="MopterinOxRdtase_cofactor_BS"/>
</dbReference>
<dbReference type="SMART" id="SM00926">
    <property type="entry name" value="Molybdop_Fe4S4"/>
    <property type="match status" value="1"/>
</dbReference>
<dbReference type="PROSITE" id="PS00551">
    <property type="entry name" value="MOLYBDOPTERIN_PROK_1"/>
    <property type="match status" value="1"/>
</dbReference>
<dbReference type="Gene3D" id="3.30.70.20">
    <property type="match status" value="1"/>
</dbReference>
<name>A0A841JSQ3_9BACT</name>
<comment type="similarity">
    <text evidence="3">In the C-terminal section; belongs to the prokaryotic molybdopterin-containing oxidoreductase family.</text>
</comment>
<dbReference type="FunFam" id="3.40.228.10:FF:000002">
    <property type="entry name" value="Formate dehydrogenase subunit alpha"/>
    <property type="match status" value="1"/>
</dbReference>
<evidence type="ECO:0000256" key="17">
    <source>
        <dbReference type="ARBA" id="ARBA00052176"/>
    </source>
</evidence>
<evidence type="ECO:0000259" key="23">
    <source>
        <dbReference type="PROSITE" id="PS51669"/>
    </source>
</evidence>
<dbReference type="Pfam" id="PF13183">
    <property type="entry name" value="Fer4_8"/>
    <property type="match status" value="1"/>
</dbReference>
<comment type="cofactor">
    <cofactor evidence="1">
        <name>Mo-bis(molybdopterin guanine dinucleotide)</name>
        <dbReference type="ChEBI" id="CHEBI:60539"/>
    </cofactor>
</comment>
<organism evidence="25 26">
    <name type="scientific">Silvibacterium bohemicum</name>
    <dbReference type="NCBI Taxonomy" id="1577686"/>
    <lineage>
        <taxon>Bacteria</taxon>
        <taxon>Pseudomonadati</taxon>
        <taxon>Acidobacteriota</taxon>
        <taxon>Terriglobia</taxon>
        <taxon>Terriglobales</taxon>
        <taxon>Acidobacteriaceae</taxon>
        <taxon>Silvibacterium</taxon>
    </lineage>
</organism>
<dbReference type="GO" id="GO:0016020">
    <property type="term" value="C:membrane"/>
    <property type="evidence" value="ECO:0007669"/>
    <property type="project" value="TreeGrafter"/>
</dbReference>
<dbReference type="Gene3D" id="3.10.20.740">
    <property type="match status" value="1"/>
</dbReference>
<keyword evidence="10" id="KW-0574">Periplasm</keyword>
<dbReference type="EC" id="1.9.6.1" evidence="19"/>
<dbReference type="EMBL" id="JACHEK010000004">
    <property type="protein sequence ID" value="MBB6144442.1"/>
    <property type="molecule type" value="Genomic_DNA"/>
</dbReference>
<evidence type="ECO:0000256" key="6">
    <source>
        <dbReference type="ARBA" id="ARBA00022714"/>
    </source>
</evidence>
<comment type="function">
    <text evidence="18">Catalytic subunit of the periplasmic nitrate reductase complex NapAB. Receives electrons from NapB and catalyzes the reduction of nitrate to nitrite.</text>
</comment>
<dbReference type="InterPro" id="IPR017900">
    <property type="entry name" value="4Fe4S_Fe_S_CS"/>
</dbReference>
<dbReference type="CDD" id="cd00207">
    <property type="entry name" value="fer2"/>
    <property type="match status" value="1"/>
</dbReference>
<feature type="domain" description="4Fe-4S ferredoxin-type" evidence="22">
    <location>
        <begin position="218"/>
        <end position="247"/>
    </location>
</feature>
<dbReference type="SUPFAM" id="SSF50692">
    <property type="entry name" value="ADC-like"/>
    <property type="match status" value="1"/>
</dbReference>
<evidence type="ECO:0000256" key="4">
    <source>
        <dbReference type="ARBA" id="ARBA00022485"/>
    </source>
</evidence>
<evidence type="ECO:0000256" key="7">
    <source>
        <dbReference type="ARBA" id="ARBA00022723"/>
    </source>
</evidence>
<dbReference type="OrthoDB" id="9805142at2"/>
<dbReference type="PANTHER" id="PTHR43105">
    <property type="entry name" value="RESPIRATORY NITRATE REDUCTASE"/>
    <property type="match status" value="1"/>
</dbReference>
<dbReference type="RefSeq" id="WP_082125389.1">
    <property type="nucleotide sequence ID" value="NZ_JACHEK010000004.1"/>
</dbReference>
<feature type="domain" description="2Fe-2S ferredoxin-type" evidence="21">
    <location>
        <begin position="39"/>
        <end position="115"/>
    </location>
</feature>
<evidence type="ECO:0000259" key="21">
    <source>
        <dbReference type="PROSITE" id="PS51085"/>
    </source>
</evidence>
<sequence length="1023" mass="114016">MSIQETETSVVHDRLGPSHHRFPEQKFSAFRPAPATPPTEVSISIDGKPVQAHEGELLIDAVLRLQDIPHVCYHSPLMGPIQTCDTCLVEVDGQLARSCGTKINAGMKVVTDSERAKSARTEGFDRILGNHMLYCTVCDNNNENCRVHNTTRMLGIEHQTIPFTPKPYEVDMSNPFYRYDPSQCILCGQCVQACQTVQVNETLSIGWELDRPRVLWDGGMQIGGSSCVSCGQCVTVCPCNALMEKSMLGEAGFMSDLPHQALEKLIDVVKDVEPEMGYGAIMKVSEVEAHMRESRTKKTKTVCTYCSVGCSYDVWTKDRKILKVVPGHGDANQISTCVKGKFGWDFVNHEDRLQKPLIREGNGFREASMEEALNLIASRLSQIKAESGPDSIAVIASSKTTNEDVYLMQKFGRQVIGTQNIDNCSRYCQSPATTGLFRTVGYGGDSGSFEDLVFSKLILIVGANSAEAHPVLAARMKRAHKFFGTRLVVADPRVNELAHRADLHFRPRPGTDIVWLCAMSRYMFDQGHAKLDFIDKWVNNLDEFKKSLEPFTMEYASKVCGIPLATLEKLAQELVAAETIAICWAMGVTQHIRGSDISTAISNFLLTTGNYGRRGGGAYPLRGHNNVQGAGDMGAAPNYYPGYQLVNDPEVRAKFEKGWGVKLPPERGMDNHQMVEAAIEGKLRAMYIAGEDMIGADSNSNHVAAAFEKLDFMVLQDIFFTETCRYADVVLPASPALEKDGTFTNTERRIQRTYQSLPELGDSMADWKITQEIAKRMGTDWNYSHPSEIMDEIATLSPIHAGASYTRLEGYSTQQWPISEEGVDQAVLYLDGFPFPDGKARFYPVSFTEPLEPLDAEFDLFLNNGRQLEHFHEGNMTLRVHGIQEETPERYIEVSPELAKERGVESGSWVRITSRHGSIRIKVLVTSRVEGHQVYLPLLSQEGPLNVLTGSHVDDATNTPAYKETAVKMIVLNEKGDNPLKPLNFRYNAKPTPQMGVEVERKWKRKDYYLPGTAKLVEIETRK</sequence>
<keyword evidence="7" id="KW-0479">Metal-binding</keyword>
<evidence type="ECO:0000256" key="9">
    <source>
        <dbReference type="ARBA" id="ARBA00022737"/>
    </source>
</evidence>
<proteinExistence type="inferred from homology"/>
<evidence type="ECO:0000313" key="26">
    <source>
        <dbReference type="Proteomes" id="UP000538666"/>
    </source>
</evidence>
<dbReference type="PROSITE" id="PS51669">
    <property type="entry name" value="4FE4S_MOW_BIS_MGD"/>
    <property type="match status" value="1"/>
</dbReference>
<evidence type="ECO:0000313" key="25">
    <source>
        <dbReference type="EMBL" id="MBB6144442.1"/>
    </source>
</evidence>
<reference evidence="25 26" key="1">
    <citation type="submission" date="2020-08" db="EMBL/GenBank/DDBJ databases">
        <title>Genomic Encyclopedia of Type Strains, Phase IV (KMG-IV): sequencing the most valuable type-strain genomes for metagenomic binning, comparative biology and taxonomic classification.</title>
        <authorList>
            <person name="Goeker M."/>
        </authorList>
    </citation>
    <scope>NUCLEOTIDE SEQUENCE [LARGE SCALE GENOMIC DNA]</scope>
    <source>
        <strain evidence="25 26">DSM 103733</strain>
    </source>
</reference>
<dbReference type="FunFam" id="3.10.20.740:FF:000003">
    <property type="entry name" value="Formate dehydrogenase subunit alpha"/>
    <property type="match status" value="1"/>
</dbReference>
<dbReference type="PIRSF" id="PIRSF036643">
    <property type="entry name" value="FDH_alpha"/>
    <property type="match status" value="1"/>
</dbReference>
<evidence type="ECO:0000256" key="16">
    <source>
        <dbReference type="ARBA" id="ARBA00034078"/>
    </source>
</evidence>
<dbReference type="InterPro" id="IPR036010">
    <property type="entry name" value="2Fe-2S_ferredoxin-like_sf"/>
</dbReference>
<dbReference type="GO" id="GO:0051539">
    <property type="term" value="F:4 iron, 4 sulfur cluster binding"/>
    <property type="evidence" value="ECO:0007669"/>
    <property type="project" value="UniProtKB-KW"/>
</dbReference>
<evidence type="ECO:0000256" key="13">
    <source>
        <dbReference type="ARBA" id="ARBA00023004"/>
    </source>
</evidence>
<keyword evidence="15" id="KW-0534">Nitrate assimilation</keyword>
<dbReference type="GO" id="GO:0042128">
    <property type="term" value="P:nitrate assimilation"/>
    <property type="evidence" value="ECO:0007669"/>
    <property type="project" value="UniProtKB-KW"/>
</dbReference>
<dbReference type="InterPro" id="IPR017896">
    <property type="entry name" value="4Fe4S_Fe-S-bd"/>
</dbReference>
<dbReference type="Proteomes" id="UP000538666">
    <property type="component" value="Unassembled WGS sequence"/>
</dbReference>
<gene>
    <name evidence="25" type="ORF">HNQ77_002394</name>
</gene>
<dbReference type="FunFam" id="3.30.70.20:FF:000032">
    <property type="entry name" value="Formate dehydrogenase, alpha subunit"/>
    <property type="match status" value="1"/>
</dbReference>
<dbReference type="Pfam" id="PF04879">
    <property type="entry name" value="Molybdop_Fe4S4"/>
    <property type="match status" value="1"/>
</dbReference>
<evidence type="ECO:0000256" key="14">
    <source>
        <dbReference type="ARBA" id="ARBA00023014"/>
    </source>
</evidence>
<dbReference type="Pfam" id="PF00384">
    <property type="entry name" value="Molybdopterin"/>
    <property type="match status" value="1"/>
</dbReference>
<dbReference type="GO" id="GO:0015942">
    <property type="term" value="P:formate metabolic process"/>
    <property type="evidence" value="ECO:0007669"/>
    <property type="project" value="InterPro"/>
</dbReference>
<dbReference type="SMART" id="SM00929">
    <property type="entry name" value="NADH-G_4Fe-4S_3"/>
    <property type="match status" value="1"/>
</dbReference>
<dbReference type="GO" id="GO:0003954">
    <property type="term" value="F:NADH dehydrogenase activity"/>
    <property type="evidence" value="ECO:0007669"/>
    <property type="project" value="TreeGrafter"/>
</dbReference>
<evidence type="ECO:0000256" key="11">
    <source>
        <dbReference type="ARBA" id="ARBA00022982"/>
    </source>
</evidence>
<evidence type="ECO:0000256" key="8">
    <source>
        <dbReference type="ARBA" id="ARBA00022729"/>
    </source>
</evidence>
<dbReference type="InterPro" id="IPR006657">
    <property type="entry name" value="MoPterin_dinucl-bd_dom"/>
</dbReference>
<keyword evidence="11" id="KW-0813">Transport</keyword>
<dbReference type="PROSITE" id="PS00198">
    <property type="entry name" value="4FE4S_FER_1"/>
    <property type="match status" value="1"/>
</dbReference>
<keyword evidence="9" id="KW-0677">Repeat</keyword>
<feature type="domain" description="4Fe-4S Mo/W bis-MGD-type" evidence="23">
    <location>
        <begin position="296"/>
        <end position="351"/>
    </location>
</feature>
<dbReference type="InterPro" id="IPR050123">
    <property type="entry name" value="Prok_molybdopt-oxidoreductase"/>
</dbReference>
<keyword evidence="26" id="KW-1185">Reference proteome</keyword>
<feature type="domain" description="4Fe-4S His(Cys)3-ligated-type" evidence="24">
    <location>
        <begin position="115"/>
        <end position="155"/>
    </location>
</feature>
<dbReference type="FunFam" id="2.40.40.20:FF:000005">
    <property type="entry name" value="Periplasmic nitrate reductase"/>
    <property type="match status" value="1"/>
</dbReference>
<dbReference type="GO" id="GO:0043546">
    <property type="term" value="F:molybdopterin cofactor binding"/>
    <property type="evidence" value="ECO:0007669"/>
    <property type="project" value="InterPro"/>
</dbReference>
<evidence type="ECO:0000256" key="12">
    <source>
        <dbReference type="ARBA" id="ARBA00023002"/>
    </source>
</evidence>
<keyword evidence="5" id="KW-0500">Molybdenum</keyword>
<dbReference type="PROSITE" id="PS51379">
    <property type="entry name" value="4FE4S_FER_2"/>
    <property type="match status" value="2"/>
</dbReference>
<dbReference type="Gene3D" id="3.40.228.10">
    <property type="entry name" value="Dimethylsulfoxide Reductase, domain 2"/>
    <property type="match status" value="1"/>
</dbReference>
<evidence type="ECO:0000256" key="19">
    <source>
        <dbReference type="ARBA" id="ARBA00067026"/>
    </source>
</evidence>
<evidence type="ECO:0000256" key="5">
    <source>
        <dbReference type="ARBA" id="ARBA00022505"/>
    </source>
</evidence>
<dbReference type="GO" id="GO:0008863">
    <property type="term" value="F:formate dehydrogenase (NAD+) activity"/>
    <property type="evidence" value="ECO:0007669"/>
    <property type="project" value="InterPro"/>
</dbReference>
<dbReference type="PROSITE" id="PS51839">
    <property type="entry name" value="4FE4S_HC3"/>
    <property type="match status" value="1"/>
</dbReference>
<dbReference type="InterPro" id="IPR041924">
    <property type="entry name" value="Formate_Dh-H_N"/>
</dbReference>
<protein>
    <recommendedName>
        <fullName evidence="19">nitrate reductase (cytochrome)</fullName>
        <ecNumber evidence="19">1.9.6.1</ecNumber>
    </recommendedName>
</protein>
<dbReference type="GO" id="GO:0051537">
    <property type="term" value="F:2 iron, 2 sulfur cluster binding"/>
    <property type="evidence" value="ECO:0007669"/>
    <property type="project" value="UniProtKB-KW"/>
</dbReference>
<dbReference type="SUPFAM" id="SSF53706">
    <property type="entry name" value="Formate dehydrogenase/DMSO reductase, domains 1-3"/>
    <property type="match status" value="1"/>
</dbReference>
<feature type="region of interest" description="Disordered" evidence="20">
    <location>
        <begin position="1"/>
        <end position="40"/>
    </location>
</feature>
<comment type="catalytic activity">
    <reaction evidence="17">
        <text>2 Fe(II)-[cytochrome] + nitrate + 2 H(+) = 2 Fe(III)-[cytochrome] + nitrite + H2O</text>
        <dbReference type="Rhea" id="RHEA:12909"/>
        <dbReference type="Rhea" id="RHEA-COMP:11777"/>
        <dbReference type="Rhea" id="RHEA-COMP:11778"/>
        <dbReference type="ChEBI" id="CHEBI:15377"/>
        <dbReference type="ChEBI" id="CHEBI:15378"/>
        <dbReference type="ChEBI" id="CHEBI:16301"/>
        <dbReference type="ChEBI" id="CHEBI:17632"/>
        <dbReference type="ChEBI" id="CHEBI:29033"/>
        <dbReference type="ChEBI" id="CHEBI:29034"/>
        <dbReference type="EC" id="1.9.6.1"/>
    </reaction>
</comment>
<evidence type="ECO:0000259" key="24">
    <source>
        <dbReference type="PROSITE" id="PS51839"/>
    </source>
</evidence>
<evidence type="ECO:0000256" key="3">
    <source>
        <dbReference type="ARBA" id="ARBA00007023"/>
    </source>
</evidence>
<keyword evidence="6" id="KW-0001">2Fe-2S</keyword>
<keyword evidence="8" id="KW-0732">Signal</keyword>
<dbReference type="GO" id="GO:0046872">
    <property type="term" value="F:metal ion binding"/>
    <property type="evidence" value="ECO:0007669"/>
    <property type="project" value="UniProtKB-KW"/>
</dbReference>
<keyword evidence="11" id="KW-0249">Electron transport</keyword>
<dbReference type="InterPro" id="IPR019574">
    <property type="entry name" value="NADH_UbQ_OxRdtase_Gsu_4Fe4S-bd"/>
</dbReference>
<dbReference type="SUPFAM" id="SSF54292">
    <property type="entry name" value="2Fe-2S ferredoxin-like"/>
    <property type="match status" value="1"/>
</dbReference>
<feature type="domain" description="4Fe-4S ferredoxin-type" evidence="22">
    <location>
        <begin position="175"/>
        <end position="204"/>
    </location>
</feature>
<dbReference type="Pfam" id="PF10588">
    <property type="entry name" value="NADH-G_4Fe-4S_3"/>
    <property type="match status" value="1"/>
</dbReference>
<dbReference type="Gene3D" id="2.40.40.20">
    <property type="match status" value="1"/>
</dbReference>
<evidence type="ECO:0000256" key="10">
    <source>
        <dbReference type="ARBA" id="ARBA00022764"/>
    </source>
</evidence>
<evidence type="ECO:0000259" key="22">
    <source>
        <dbReference type="PROSITE" id="PS51379"/>
    </source>
</evidence>
<dbReference type="GO" id="GO:0050140">
    <property type="term" value="F:nitrate reductase (cytochrome) activity"/>
    <property type="evidence" value="ECO:0007669"/>
    <property type="project" value="UniProtKB-EC"/>
</dbReference>
<dbReference type="NCBIfam" id="TIGR01591">
    <property type="entry name" value="Fdh-alpha"/>
    <property type="match status" value="1"/>
</dbReference>
<dbReference type="InterPro" id="IPR009010">
    <property type="entry name" value="Asp_de-COase-like_dom_sf"/>
</dbReference>
<evidence type="ECO:0000256" key="18">
    <source>
        <dbReference type="ARBA" id="ARBA00055000"/>
    </source>
</evidence>
<dbReference type="InterPro" id="IPR006478">
    <property type="entry name" value="Formate_DH_asu"/>
</dbReference>
<dbReference type="Pfam" id="PF01568">
    <property type="entry name" value="Molydop_binding"/>
    <property type="match status" value="1"/>
</dbReference>
<dbReference type="InterPro" id="IPR006656">
    <property type="entry name" value="Mopterin_OxRdtase"/>
</dbReference>
<dbReference type="InterPro" id="IPR001041">
    <property type="entry name" value="2Fe-2S_ferredoxin-type"/>
</dbReference>